<dbReference type="GO" id="GO:0005886">
    <property type="term" value="C:plasma membrane"/>
    <property type="evidence" value="ECO:0007669"/>
    <property type="project" value="TreeGrafter"/>
</dbReference>
<dbReference type="AlphaFoldDB" id="A0A6I4IG72"/>
<keyword evidence="6" id="KW-0418">Kinase</keyword>
<gene>
    <name evidence="10" type="ORF">GOQ30_05265</name>
</gene>
<dbReference type="Gene3D" id="3.30.565.10">
    <property type="entry name" value="Histidine kinase-like ATPase, C-terminal domain"/>
    <property type="match status" value="1"/>
</dbReference>
<reference evidence="11" key="1">
    <citation type="submission" date="2019-05" db="EMBL/GenBank/DDBJ databases">
        <title>Flavobacterium profundi sp. nov., isolated from a deep-sea seamount.</title>
        <authorList>
            <person name="Zhang D.-C."/>
        </authorList>
    </citation>
    <scope>NUCLEOTIDE SEQUENCE [LARGE SCALE GENOMIC DNA]</scope>
    <source>
        <strain evidence="11">TP390</strain>
    </source>
</reference>
<dbReference type="Gene3D" id="1.10.287.130">
    <property type="match status" value="1"/>
</dbReference>
<dbReference type="InterPro" id="IPR003661">
    <property type="entry name" value="HisK_dim/P_dom"/>
</dbReference>
<dbReference type="SMART" id="SM00388">
    <property type="entry name" value="HisKA"/>
    <property type="match status" value="1"/>
</dbReference>
<dbReference type="SUPFAM" id="SSF55874">
    <property type="entry name" value="ATPase domain of HSP90 chaperone/DNA topoisomerase II/histidine kinase"/>
    <property type="match status" value="1"/>
</dbReference>
<dbReference type="InterPro" id="IPR036097">
    <property type="entry name" value="HisK_dim/P_sf"/>
</dbReference>
<dbReference type="RefSeq" id="WP_140996968.1">
    <property type="nucleotide sequence ID" value="NZ_VDCZ01000003.1"/>
</dbReference>
<dbReference type="CDD" id="cd00075">
    <property type="entry name" value="HATPase"/>
    <property type="match status" value="1"/>
</dbReference>
<comment type="catalytic activity">
    <reaction evidence="1">
        <text>ATP + protein L-histidine = ADP + protein N-phospho-L-histidine.</text>
        <dbReference type="EC" id="2.7.13.3"/>
    </reaction>
</comment>
<dbReference type="PANTHER" id="PTHR45436:SF5">
    <property type="entry name" value="SENSOR HISTIDINE KINASE TRCS"/>
    <property type="match status" value="1"/>
</dbReference>
<dbReference type="InterPro" id="IPR005467">
    <property type="entry name" value="His_kinase_dom"/>
</dbReference>
<evidence type="ECO:0000256" key="4">
    <source>
        <dbReference type="ARBA" id="ARBA00022679"/>
    </source>
</evidence>
<dbReference type="Proteomes" id="UP000431264">
    <property type="component" value="Unassembled WGS sequence"/>
</dbReference>
<evidence type="ECO:0000256" key="5">
    <source>
        <dbReference type="ARBA" id="ARBA00022692"/>
    </source>
</evidence>
<keyword evidence="8" id="KW-0472">Membrane</keyword>
<dbReference type="Pfam" id="PF00512">
    <property type="entry name" value="HisKA"/>
    <property type="match status" value="1"/>
</dbReference>
<keyword evidence="4" id="KW-0808">Transferase</keyword>
<evidence type="ECO:0000256" key="6">
    <source>
        <dbReference type="ARBA" id="ARBA00022777"/>
    </source>
</evidence>
<feature type="domain" description="Histidine kinase" evidence="9">
    <location>
        <begin position="218"/>
        <end position="424"/>
    </location>
</feature>
<evidence type="ECO:0000256" key="3">
    <source>
        <dbReference type="ARBA" id="ARBA00022553"/>
    </source>
</evidence>
<dbReference type="CDD" id="cd00082">
    <property type="entry name" value="HisKA"/>
    <property type="match status" value="1"/>
</dbReference>
<keyword evidence="5 8" id="KW-0812">Transmembrane</keyword>
<dbReference type="PROSITE" id="PS50109">
    <property type="entry name" value="HIS_KIN"/>
    <property type="match status" value="1"/>
</dbReference>
<comment type="caution">
    <text evidence="10">The sequence shown here is derived from an EMBL/GenBank/DDBJ whole genome shotgun (WGS) entry which is preliminary data.</text>
</comment>
<protein>
    <recommendedName>
        <fullName evidence="2">histidine kinase</fullName>
        <ecNumber evidence="2">2.7.13.3</ecNumber>
    </recommendedName>
</protein>
<dbReference type="SUPFAM" id="SSF47384">
    <property type="entry name" value="Homodimeric domain of signal transducing histidine kinase"/>
    <property type="match status" value="1"/>
</dbReference>
<accession>A0A6I4IG72</accession>
<dbReference type="OrthoDB" id="1522504at2"/>
<evidence type="ECO:0000313" key="10">
    <source>
        <dbReference type="EMBL" id="MVO08570.1"/>
    </source>
</evidence>
<dbReference type="EMBL" id="WQLW01000003">
    <property type="protein sequence ID" value="MVO08570.1"/>
    <property type="molecule type" value="Genomic_DNA"/>
</dbReference>
<dbReference type="EC" id="2.7.13.3" evidence="2"/>
<dbReference type="GO" id="GO:0000155">
    <property type="term" value="F:phosphorelay sensor kinase activity"/>
    <property type="evidence" value="ECO:0007669"/>
    <property type="project" value="InterPro"/>
</dbReference>
<proteinExistence type="predicted"/>
<evidence type="ECO:0000256" key="8">
    <source>
        <dbReference type="SAM" id="Phobius"/>
    </source>
</evidence>
<evidence type="ECO:0000256" key="7">
    <source>
        <dbReference type="ARBA" id="ARBA00022989"/>
    </source>
</evidence>
<name>A0A6I4IG72_9FLAO</name>
<evidence type="ECO:0000259" key="9">
    <source>
        <dbReference type="PROSITE" id="PS50109"/>
    </source>
</evidence>
<dbReference type="InterPro" id="IPR003594">
    <property type="entry name" value="HATPase_dom"/>
</dbReference>
<dbReference type="InterPro" id="IPR036890">
    <property type="entry name" value="HATPase_C_sf"/>
</dbReference>
<keyword evidence="3" id="KW-0597">Phosphoprotein</keyword>
<sequence>MKLINKTSKYYILFTLPILFFSAVFSYLFMLHEIGESNEALLSTRMQVVEQHLIENDTILLNIFKENREIFIKEIDATTAVPNQITDTLIYSEIQQEFVLNKMLQKKTTIQGKNYLVKVWKSSMEYDEVLEVILTVFITILVLLLLTILFINIRISKLIWHPFFETVLKIKNFKVTNGQHLSFEKTSITEFEELNKSIQNMTEKMILDYNNQKKFSENASHEFQTPLAIIKSKIDLLMQSSNLSENEYNLLGGIDDAINRLSRINKSLLLLSKIENNQFEISQKIKIKPIIEKILLNNEHFINEKELKIKNIVTDTFFIQINEELGYVIMNNLIQNAIRHNKMDGELIVFNEDNAIIIGNDGNEKPLDEQLIYERFQKISNDSSSIGLGLSIVKEIAQLNAIQITYYYENGKHYFKLSQNTELQ</sequence>
<dbReference type="Pfam" id="PF02518">
    <property type="entry name" value="HATPase_c"/>
    <property type="match status" value="1"/>
</dbReference>
<keyword evidence="11" id="KW-1185">Reference proteome</keyword>
<dbReference type="InterPro" id="IPR050428">
    <property type="entry name" value="TCS_sensor_his_kinase"/>
</dbReference>
<evidence type="ECO:0000256" key="2">
    <source>
        <dbReference type="ARBA" id="ARBA00012438"/>
    </source>
</evidence>
<keyword evidence="7 8" id="KW-1133">Transmembrane helix</keyword>
<feature type="transmembrane region" description="Helical" evidence="8">
    <location>
        <begin position="12"/>
        <end position="30"/>
    </location>
</feature>
<feature type="transmembrane region" description="Helical" evidence="8">
    <location>
        <begin position="132"/>
        <end position="153"/>
    </location>
</feature>
<organism evidence="10 11">
    <name type="scientific">Flavobacterium profundi</name>
    <dbReference type="NCBI Taxonomy" id="1774945"/>
    <lineage>
        <taxon>Bacteria</taxon>
        <taxon>Pseudomonadati</taxon>
        <taxon>Bacteroidota</taxon>
        <taxon>Flavobacteriia</taxon>
        <taxon>Flavobacteriales</taxon>
        <taxon>Flavobacteriaceae</taxon>
        <taxon>Flavobacterium</taxon>
    </lineage>
</organism>
<evidence type="ECO:0000313" key="11">
    <source>
        <dbReference type="Proteomes" id="UP000431264"/>
    </source>
</evidence>
<evidence type="ECO:0000256" key="1">
    <source>
        <dbReference type="ARBA" id="ARBA00000085"/>
    </source>
</evidence>
<dbReference type="PANTHER" id="PTHR45436">
    <property type="entry name" value="SENSOR HISTIDINE KINASE YKOH"/>
    <property type="match status" value="1"/>
</dbReference>